<dbReference type="AlphaFoldDB" id="A0A8T2T238"/>
<sequence>MKLSRRFKVPQLPLTEAPLDLKLSIATFQTVSCRLSRCKEPSVADFQIVYRGGTIR</sequence>
<dbReference type="EMBL" id="CM035420">
    <property type="protein sequence ID" value="KAH7404184.1"/>
    <property type="molecule type" value="Genomic_DNA"/>
</dbReference>
<keyword evidence="2" id="KW-1185">Reference proteome</keyword>
<evidence type="ECO:0000313" key="2">
    <source>
        <dbReference type="Proteomes" id="UP000825935"/>
    </source>
</evidence>
<dbReference type="Proteomes" id="UP000825935">
    <property type="component" value="Chromosome 15"/>
</dbReference>
<accession>A0A8T2T238</accession>
<evidence type="ECO:0000313" key="1">
    <source>
        <dbReference type="EMBL" id="KAH7404184.1"/>
    </source>
</evidence>
<comment type="caution">
    <text evidence="1">The sequence shown here is derived from an EMBL/GenBank/DDBJ whole genome shotgun (WGS) entry which is preliminary data.</text>
</comment>
<reference evidence="1" key="1">
    <citation type="submission" date="2021-08" db="EMBL/GenBank/DDBJ databases">
        <title>WGS assembly of Ceratopteris richardii.</title>
        <authorList>
            <person name="Marchant D.B."/>
            <person name="Chen G."/>
            <person name="Jenkins J."/>
            <person name="Shu S."/>
            <person name="Leebens-Mack J."/>
            <person name="Grimwood J."/>
            <person name="Schmutz J."/>
            <person name="Soltis P."/>
            <person name="Soltis D."/>
            <person name="Chen Z.-H."/>
        </authorList>
    </citation>
    <scope>NUCLEOTIDE SEQUENCE</scope>
    <source>
        <strain evidence="1">Whitten #5841</strain>
        <tissue evidence="1">Leaf</tissue>
    </source>
</reference>
<gene>
    <name evidence="1" type="ORF">KP509_15G014000</name>
</gene>
<organism evidence="1 2">
    <name type="scientific">Ceratopteris richardii</name>
    <name type="common">Triangle waterfern</name>
    <dbReference type="NCBI Taxonomy" id="49495"/>
    <lineage>
        <taxon>Eukaryota</taxon>
        <taxon>Viridiplantae</taxon>
        <taxon>Streptophyta</taxon>
        <taxon>Embryophyta</taxon>
        <taxon>Tracheophyta</taxon>
        <taxon>Polypodiopsida</taxon>
        <taxon>Polypodiidae</taxon>
        <taxon>Polypodiales</taxon>
        <taxon>Pteridineae</taxon>
        <taxon>Pteridaceae</taxon>
        <taxon>Parkerioideae</taxon>
        <taxon>Ceratopteris</taxon>
    </lineage>
</organism>
<name>A0A8T2T238_CERRI</name>
<protein>
    <submittedName>
        <fullName evidence="1">Uncharacterized protein</fullName>
    </submittedName>
</protein>
<proteinExistence type="predicted"/>